<dbReference type="InterPro" id="IPR026444">
    <property type="entry name" value="Secre_tail"/>
</dbReference>
<dbReference type="EMBL" id="SACJ01000003">
    <property type="protein sequence ID" value="RVT77734.1"/>
    <property type="molecule type" value="Genomic_DNA"/>
</dbReference>
<name>A0A3S2U455_9FLAO</name>
<accession>A0A3S2U455</accession>
<evidence type="ECO:0000313" key="4">
    <source>
        <dbReference type="Proteomes" id="UP000285211"/>
    </source>
</evidence>
<dbReference type="Pfam" id="PF18962">
    <property type="entry name" value="Por_Secre_tail"/>
    <property type="match status" value="1"/>
</dbReference>
<sequence>MNRFGLLIKPFKFKKLAVTAQSGNFNKYNVAAINNTSITKVKNEEESLSANETNNKISDIEIFPNPAKEFAKVNVISSDIGIKYIRVFDLNGREIANYKANNATNFSITTSNLNIGLYLVKITANNDTVAIKKLLINR</sequence>
<dbReference type="RefSeq" id="WP_128194362.1">
    <property type="nucleotide sequence ID" value="NZ_SACJ01000003.1"/>
</dbReference>
<evidence type="ECO:0000256" key="1">
    <source>
        <dbReference type="ARBA" id="ARBA00022729"/>
    </source>
</evidence>
<dbReference type="NCBIfam" id="TIGR04183">
    <property type="entry name" value="Por_Secre_tail"/>
    <property type="match status" value="1"/>
</dbReference>
<proteinExistence type="predicted"/>
<evidence type="ECO:0000259" key="2">
    <source>
        <dbReference type="Pfam" id="PF18962"/>
    </source>
</evidence>
<evidence type="ECO:0000313" key="3">
    <source>
        <dbReference type="EMBL" id="RVT77734.1"/>
    </source>
</evidence>
<keyword evidence="4" id="KW-1185">Reference proteome</keyword>
<dbReference type="AlphaFoldDB" id="A0A3S2U455"/>
<comment type="caution">
    <text evidence="3">The sequence shown here is derived from an EMBL/GenBank/DDBJ whole genome shotgun (WGS) entry which is preliminary data.</text>
</comment>
<protein>
    <submittedName>
        <fullName evidence="3">T9SS type A sorting domain-containing protein</fullName>
    </submittedName>
</protein>
<dbReference type="Proteomes" id="UP000285211">
    <property type="component" value="Unassembled WGS sequence"/>
</dbReference>
<keyword evidence="1" id="KW-0732">Signal</keyword>
<feature type="domain" description="Secretion system C-terminal sorting" evidence="2">
    <location>
        <begin position="62"/>
        <end position="136"/>
    </location>
</feature>
<dbReference type="OrthoDB" id="1401747at2"/>
<gene>
    <name evidence="3" type="ORF">EOD40_06070</name>
</gene>
<organism evidence="3 4">
    <name type="scientific">Flavobacterium sufflavum</name>
    <dbReference type="NCBI Taxonomy" id="1921138"/>
    <lineage>
        <taxon>Bacteria</taxon>
        <taxon>Pseudomonadati</taxon>
        <taxon>Bacteroidota</taxon>
        <taxon>Flavobacteriia</taxon>
        <taxon>Flavobacteriales</taxon>
        <taxon>Flavobacteriaceae</taxon>
        <taxon>Flavobacterium</taxon>
    </lineage>
</organism>
<reference evidence="3 4" key="1">
    <citation type="submission" date="2019-01" db="EMBL/GenBank/DDBJ databases">
        <authorList>
            <person name="Chen W.-M."/>
        </authorList>
    </citation>
    <scope>NUCLEOTIDE SEQUENCE [LARGE SCALE GENOMIC DNA]</scope>
    <source>
        <strain evidence="3 4">BBQ-12</strain>
    </source>
</reference>